<accession>A0ACB9YVJ7</accession>
<dbReference type="EMBL" id="MU393505">
    <property type="protein sequence ID" value="KAI4863374.1"/>
    <property type="molecule type" value="Genomic_DNA"/>
</dbReference>
<organism evidence="1 2">
    <name type="scientific">Hypoxylon rubiginosum</name>
    <dbReference type="NCBI Taxonomy" id="110542"/>
    <lineage>
        <taxon>Eukaryota</taxon>
        <taxon>Fungi</taxon>
        <taxon>Dikarya</taxon>
        <taxon>Ascomycota</taxon>
        <taxon>Pezizomycotina</taxon>
        <taxon>Sordariomycetes</taxon>
        <taxon>Xylariomycetidae</taxon>
        <taxon>Xylariales</taxon>
        <taxon>Hypoxylaceae</taxon>
        <taxon>Hypoxylon</taxon>
    </lineage>
</organism>
<name>A0ACB9YVJ7_9PEZI</name>
<gene>
    <name evidence="1" type="ORF">F4820DRAFT_450035</name>
</gene>
<protein>
    <submittedName>
        <fullName evidence="1">Uncharacterized protein</fullName>
    </submittedName>
</protein>
<keyword evidence="2" id="KW-1185">Reference proteome</keyword>
<dbReference type="Proteomes" id="UP001497700">
    <property type="component" value="Unassembled WGS sequence"/>
</dbReference>
<evidence type="ECO:0000313" key="1">
    <source>
        <dbReference type="EMBL" id="KAI4863374.1"/>
    </source>
</evidence>
<evidence type="ECO:0000313" key="2">
    <source>
        <dbReference type="Proteomes" id="UP001497700"/>
    </source>
</evidence>
<reference evidence="1 2" key="1">
    <citation type="journal article" date="2022" name="New Phytol.">
        <title>Ecological generalism drives hyperdiversity of secondary metabolite gene clusters in xylarialean endophytes.</title>
        <authorList>
            <person name="Franco M.E.E."/>
            <person name="Wisecaver J.H."/>
            <person name="Arnold A.E."/>
            <person name="Ju Y.M."/>
            <person name="Slot J.C."/>
            <person name="Ahrendt S."/>
            <person name="Moore L.P."/>
            <person name="Eastman K.E."/>
            <person name="Scott K."/>
            <person name="Konkel Z."/>
            <person name="Mondo S.J."/>
            <person name="Kuo A."/>
            <person name="Hayes R.D."/>
            <person name="Haridas S."/>
            <person name="Andreopoulos B."/>
            <person name="Riley R."/>
            <person name="LaButti K."/>
            <person name="Pangilinan J."/>
            <person name="Lipzen A."/>
            <person name="Amirebrahimi M."/>
            <person name="Yan J."/>
            <person name="Adam C."/>
            <person name="Keymanesh K."/>
            <person name="Ng V."/>
            <person name="Louie K."/>
            <person name="Northen T."/>
            <person name="Drula E."/>
            <person name="Henrissat B."/>
            <person name="Hsieh H.M."/>
            <person name="Youens-Clark K."/>
            <person name="Lutzoni F."/>
            <person name="Miadlikowska J."/>
            <person name="Eastwood D.C."/>
            <person name="Hamelin R.C."/>
            <person name="Grigoriev I.V."/>
            <person name="U'Ren J.M."/>
        </authorList>
    </citation>
    <scope>NUCLEOTIDE SEQUENCE [LARGE SCALE GENOMIC DNA]</scope>
    <source>
        <strain evidence="1 2">CBS 119005</strain>
    </source>
</reference>
<proteinExistence type="predicted"/>
<comment type="caution">
    <text evidence="1">The sequence shown here is derived from an EMBL/GenBank/DDBJ whole genome shotgun (WGS) entry which is preliminary data.</text>
</comment>
<sequence>MLRLSNLKISLLGFAASLPLAVNAANCFSTEWKFYGGVYDDAWSTRSSLCTNGANGVNCNSDNTFCAVSAGNVVATWEGSNKNDMFGVCMDALNNVINQCVYSNQPGGDYEYNGNTWTVTVLAV</sequence>